<dbReference type="InterPro" id="IPR051400">
    <property type="entry name" value="HAD-like_hydrolase"/>
</dbReference>
<protein>
    <submittedName>
        <fullName evidence="4">Hydrolase of the HAD superfamily</fullName>
    </submittedName>
</protein>
<dbReference type="Proteomes" id="UP001519290">
    <property type="component" value="Unassembled WGS sequence"/>
</dbReference>
<sequence>MLLLLDLDNTLVDRDRAFSRWAEPFVAQHRGDRTDLEWLLETDAHGYTHRAVLADGLIDRLGLATTRDDLVQTLLLDHVPFVRCYDGVMDRLRDLRSAGHTLVILTNGTVEQQTRKVELNGLDAATDRVVISQAVGVKKPAPEIFAVAVQGFSTDRVPWIVGDQAEACIAGGRSAGLRTGWVDHGRDWTGGERPTASAPTTVEVLDLIAELDGADHA</sequence>
<dbReference type="Gene3D" id="1.10.150.520">
    <property type="match status" value="1"/>
</dbReference>
<name>A0ABS4WX31_9MICO</name>
<evidence type="ECO:0000313" key="5">
    <source>
        <dbReference type="Proteomes" id="UP001519290"/>
    </source>
</evidence>
<dbReference type="InterPro" id="IPR041492">
    <property type="entry name" value="HAD_2"/>
</dbReference>
<dbReference type="Gene3D" id="3.40.50.1000">
    <property type="entry name" value="HAD superfamily/HAD-like"/>
    <property type="match status" value="1"/>
</dbReference>
<keyword evidence="2 4" id="KW-0378">Hydrolase</keyword>
<dbReference type="SFLD" id="SFLDG01129">
    <property type="entry name" value="C1.5:_HAD__Beta-PGM__Phosphata"/>
    <property type="match status" value="1"/>
</dbReference>
<reference evidence="4 5" key="1">
    <citation type="submission" date="2021-03" db="EMBL/GenBank/DDBJ databases">
        <title>Sequencing the genomes of 1000 actinobacteria strains.</title>
        <authorList>
            <person name="Klenk H.-P."/>
        </authorList>
    </citation>
    <scope>NUCLEOTIDE SEQUENCE [LARGE SCALE GENOMIC DNA]</scope>
    <source>
        <strain evidence="4 5">DSM 14566</strain>
    </source>
</reference>
<dbReference type="SUPFAM" id="SSF56784">
    <property type="entry name" value="HAD-like"/>
    <property type="match status" value="1"/>
</dbReference>
<accession>A0ABS4WX31</accession>
<dbReference type="NCBIfam" id="TIGR01549">
    <property type="entry name" value="HAD-SF-IA-v1"/>
    <property type="match status" value="1"/>
</dbReference>
<evidence type="ECO:0000256" key="3">
    <source>
        <dbReference type="ARBA" id="ARBA00022842"/>
    </source>
</evidence>
<evidence type="ECO:0000256" key="2">
    <source>
        <dbReference type="ARBA" id="ARBA00022801"/>
    </source>
</evidence>
<dbReference type="InterPro" id="IPR006439">
    <property type="entry name" value="HAD-SF_hydro_IA"/>
</dbReference>
<dbReference type="PRINTS" id="PR00413">
    <property type="entry name" value="HADHALOGNASE"/>
</dbReference>
<keyword evidence="5" id="KW-1185">Reference proteome</keyword>
<gene>
    <name evidence="4" type="ORF">JOF43_000673</name>
</gene>
<dbReference type="EMBL" id="JAGIOD010000001">
    <property type="protein sequence ID" value="MBP2380716.1"/>
    <property type="molecule type" value="Genomic_DNA"/>
</dbReference>
<comment type="caution">
    <text evidence="4">The sequence shown here is derived from an EMBL/GenBank/DDBJ whole genome shotgun (WGS) entry which is preliminary data.</text>
</comment>
<evidence type="ECO:0000256" key="1">
    <source>
        <dbReference type="ARBA" id="ARBA00001946"/>
    </source>
</evidence>
<organism evidence="4 5">
    <name type="scientific">Brachybacterium sacelli</name>
    <dbReference type="NCBI Taxonomy" id="173364"/>
    <lineage>
        <taxon>Bacteria</taxon>
        <taxon>Bacillati</taxon>
        <taxon>Actinomycetota</taxon>
        <taxon>Actinomycetes</taxon>
        <taxon>Micrococcales</taxon>
        <taxon>Dermabacteraceae</taxon>
        <taxon>Brachybacterium</taxon>
    </lineage>
</organism>
<dbReference type="InterPro" id="IPR036412">
    <property type="entry name" value="HAD-like_sf"/>
</dbReference>
<dbReference type="RefSeq" id="WP_209899073.1">
    <property type="nucleotide sequence ID" value="NZ_BAAAJW010000029.1"/>
</dbReference>
<dbReference type="SFLD" id="SFLDS00003">
    <property type="entry name" value="Haloacid_Dehalogenase"/>
    <property type="match status" value="1"/>
</dbReference>
<dbReference type="PANTHER" id="PTHR46470">
    <property type="entry name" value="N-ACYLNEURAMINATE-9-PHOSPHATASE"/>
    <property type="match status" value="1"/>
</dbReference>
<dbReference type="Pfam" id="PF13419">
    <property type="entry name" value="HAD_2"/>
    <property type="match status" value="1"/>
</dbReference>
<dbReference type="InterPro" id="IPR023214">
    <property type="entry name" value="HAD_sf"/>
</dbReference>
<proteinExistence type="predicted"/>
<comment type="cofactor">
    <cofactor evidence="1">
        <name>Mg(2+)</name>
        <dbReference type="ChEBI" id="CHEBI:18420"/>
    </cofactor>
</comment>
<dbReference type="GO" id="GO:0016787">
    <property type="term" value="F:hydrolase activity"/>
    <property type="evidence" value="ECO:0007669"/>
    <property type="project" value="UniProtKB-KW"/>
</dbReference>
<evidence type="ECO:0000313" key="4">
    <source>
        <dbReference type="EMBL" id="MBP2380716.1"/>
    </source>
</evidence>
<keyword evidence="3" id="KW-0460">Magnesium</keyword>